<evidence type="ECO:0000259" key="1">
    <source>
        <dbReference type="Pfam" id="PF13843"/>
    </source>
</evidence>
<comment type="caution">
    <text evidence="2">The sequence shown here is derived from an EMBL/GenBank/DDBJ whole genome shotgun (WGS) entry which is preliminary data.</text>
</comment>
<protein>
    <recommendedName>
        <fullName evidence="1">PiggyBac transposable element-derived protein domain-containing protein</fullName>
    </recommendedName>
</protein>
<dbReference type="AlphaFoldDB" id="A0ABD0S969"/>
<dbReference type="Proteomes" id="UP001549921">
    <property type="component" value="Unassembled WGS sequence"/>
</dbReference>
<evidence type="ECO:0000313" key="3">
    <source>
        <dbReference type="Proteomes" id="UP001549921"/>
    </source>
</evidence>
<reference evidence="2 3" key="1">
    <citation type="submission" date="2024-06" db="EMBL/GenBank/DDBJ databases">
        <title>A chromosome-level genome assembly of beet webworm, Loxostege sticticalis.</title>
        <authorList>
            <person name="Zhang Y."/>
        </authorList>
    </citation>
    <scope>NUCLEOTIDE SEQUENCE [LARGE SCALE GENOMIC DNA]</scope>
    <source>
        <strain evidence="2">AQ028</strain>
        <tissue evidence="2">Male pupae</tissue>
    </source>
</reference>
<dbReference type="Pfam" id="PF13843">
    <property type="entry name" value="DDE_Tnp_1_7"/>
    <property type="match status" value="1"/>
</dbReference>
<name>A0ABD0S969_LOXSC</name>
<organism evidence="2 3">
    <name type="scientific">Loxostege sticticalis</name>
    <name type="common">Beet webworm moth</name>
    <dbReference type="NCBI Taxonomy" id="481309"/>
    <lineage>
        <taxon>Eukaryota</taxon>
        <taxon>Metazoa</taxon>
        <taxon>Ecdysozoa</taxon>
        <taxon>Arthropoda</taxon>
        <taxon>Hexapoda</taxon>
        <taxon>Insecta</taxon>
        <taxon>Pterygota</taxon>
        <taxon>Neoptera</taxon>
        <taxon>Endopterygota</taxon>
        <taxon>Lepidoptera</taxon>
        <taxon>Glossata</taxon>
        <taxon>Ditrysia</taxon>
        <taxon>Pyraloidea</taxon>
        <taxon>Crambidae</taxon>
        <taxon>Pyraustinae</taxon>
        <taxon>Loxostege</taxon>
    </lineage>
</organism>
<feature type="domain" description="PiggyBac transposable element-derived protein" evidence="1">
    <location>
        <begin position="140"/>
        <end position="499"/>
    </location>
</feature>
<accession>A0ABD0S969</accession>
<dbReference type="PANTHER" id="PTHR46599:SF6">
    <property type="entry name" value="DUAL SPECIFICITY PHOSPHATASE 26"/>
    <property type="match status" value="1"/>
</dbReference>
<dbReference type="PANTHER" id="PTHR46599">
    <property type="entry name" value="PIGGYBAC TRANSPOSABLE ELEMENT-DERIVED PROTEIN 4"/>
    <property type="match status" value="1"/>
</dbReference>
<dbReference type="EMBL" id="JBEDNZ010000028">
    <property type="protein sequence ID" value="KAL0809843.1"/>
    <property type="molecule type" value="Genomic_DNA"/>
</dbReference>
<dbReference type="InterPro" id="IPR029526">
    <property type="entry name" value="PGBD"/>
</dbReference>
<proteinExistence type="predicted"/>
<evidence type="ECO:0000313" key="2">
    <source>
        <dbReference type="EMBL" id="KAL0809843.1"/>
    </source>
</evidence>
<gene>
    <name evidence="2" type="ORF">ABMA28_011332</name>
</gene>
<sequence length="615" mass="71066">MTSNDAIIERWLEQELATEDDLQNAEYSDVDVNFGDDFVLGEQSGSDSEIDGDEVTDSVVETTNFVPQNTSLVLSSSDEDDIPLEQLRSRPRKRNYFGKNRFRWSSLPASSRTRTLQHNIVKQKEGVQPAYKDLVNSSSSPLDIWSQFFTDEMLEVIVLHTNEKLQTMRPNYKKQSCVRDLDIVELKAFIGMLFYTAVFKENHEHYKSWYSTDGTGREIYRCVMSKNRFEVLLIAIRFDDSSTREIRRETDASAPISQLFDAFIRQCRNIYAIGSDACVDEMLVGFRGRCRFKMYMPKKPNKYGLKILCLTDARTGYLLNAYIYTGKDSDGLNLPTEYSRLKKPTQAVMRLVSCIEGTNRNVTTDNWFTSIELVNMLKEKQLTLVGTMRKNQRDIPPEFLPSRQRPVESSIFGFTKDITMTSFVPQQNKAVVLVSSMHHTPDIDQKSKKPEIILFYNKTKIGVDLLDQRCANYSTSRRTRRWPLAIFYRLLDISASNSYVVYLSTQLENTESRFTFMKRLAGQLTRPHMERREKITAIQRDIRFSLRRVLNLDTEALPGAVGSSSEQPERLTVRKYCSQCDPKKKRKTQYMCCNCKNPFCLECSHILCGLCRVKL</sequence>